<dbReference type="Pfam" id="PF08399">
    <property type="entry name" value="VWA_N"/>
    <property type="match status" value="1"/>
</dbReference>
<dbReference type="GO" id="GO:0005891">
    <property type="term" value="C:voltage-gated calcium channel complex"/>
    <property type="evidence" value="ECO:0007669"/>
    <property type="project" value="TreeGrafter"/>
</dbReference>
<dbReference type="AlphaFoldDB" id="A0A4W5P2E4"/>
<evidence type="ECO:0000256" key="5">
    <source>
        <dbReference type="ARBA" id="ARBA00022989"/>
    </source>
</evidence>
<keyword evidence="4" id="KW-0106">Calcium</keyword>
<sequence>LSSPLLSSLSDSAIVNGVYWSEALNKVFVDNFERDPSLIWQYFGSAKGFFRQYPAWPELSPSGRVRDKQGTFSQTK</sequence>
<evidence type="ECO:0000313" key="9">
    <source>
        <dbReference type="Ensembl" id="ENSHHUP00000055715.1"/>
    </source>
</evidence>
<dbReference type="InterPro" id="IPR013608">
    <property type="entry name" value="VWA_N"/>
</dbReference>
<dbReference type="PANTHER" id="PTHR10166:SF25">
    <property type="entry name" value="VOLTAGE-DEPENDENT CALCIUM CHANNEL SUBUNIT ALPHA-2_DELTA-3"/>
    <property type="match status" value="1"/>
</dbReference>
<reference evidence="10" key="1">
    <citation type="submission" date="2018-06" db="EMBL/GenBank/DDBJ databases">
        <title>Genome assembly of Danube salmon.</title>
        <authorList>
            <person name="Macqueen D.J."/>
            <person name="Gundappa M.K."/>
        </authorList>
    </citation>
    <scope>NUCLEOTIDE SEQUENCE [LARGE SCALE GENOMIC DNA]</scope>
</reference>
<keyword evidence="10" id="KW-1185">Reference proteome</keyword>
<evidence type="ECO:0000256" key="7">
    <source>
        <dbReference type="ARBA" id="ARBA00023180"/>
    </source>
</evidence>
<keyword evidence="5" id="KW-1133">Transmembrane helix</keyword>
<reference evidence="9" key="2">
    <citation type="submission" date="2025-08" db="UniProtKB">
        <authorList>
            <consortium name="Ensembl"/>
        </authorList>
    </citation>
    <scope>IDENTIFICATION</scope>
</reference>
<evidence type="ECO:0000256" key="6">
    <source>
        <dbReference type="ARBA" id="ARBA00023136"/>
    </source>
</evidence>
<dbReference type="STRING" id="62062.ENSHHUP00000055715"/>
<dbReference type="GeneTree" id="ENSGT00940000155766"/>
<keyword evidence="2" id="KW-0812">Transmembrane</keyword>
<evidence type="ECO:0000256" key="4">
    <source>
        <dbReference type="ARBA" id="ARBA00022837"/>
    </source>
</evidence>
<accession>A0A4W5P2E4</accession>
<keyword evidence="6" id="KW-0472">Membrane</keyword>
<dbReference type="InterPro" id="IPR051173">
    <property type="entry name" value="Ca_channel_alpha-2/delta"/>
</dbReference>
<dbReference type="Ensembl" id="ENSHHUT00000057646.1">
    <property type="protein sequence ID" value="ENSHHUP00000055715.1"/>
    <property type="gene ID" value="ENSHHUG00000033313.1"/>
</dbReference>
<evidence type="ECO:0000256" key="1">
    <source>
        <dbReference type="ARBA" id="ARBA00004479"/>
    </source>
</evidence>
<dbReference type="PANTHER" id="PTHR10166">
    <property type="entry name" value="VOLTAGE-DEPENDENT CALCIUM CHANNEL SUBUNIT ALPHA-2/DELTA-RELATED"/>
    <property type="match status" value="1"/>
</dbReference>
<keyword evidence="3" id="KW-0732">Signal</keyword>
<evidence type="ECO:0000256" key="2">
    <source>
        <dbReference type="ARBA" id="ARBA00022692"/>
    </source>
</evidence>
<dbReference type="Proteomes" id="UP000314982">
    <property type="component" value="Unassembled WGS sequence"/>
</dbReference>
<evidence type="ECO:0000313" key="10">
    <source>
        <dbReference type="Proteomes" id="UP000314982"/>
    </source>
</evidence>
<reference evidence="9" key="3">
    <citation type="submission" date="2025-09" db="UniProtKB">
        <authorList>
            <consortium name="Ensembl"/>
        </authorList>
    </citation>
    <scope>IDENTIFICATION</scope>
</reference>
<evidence type="ECO:0000259" key="8">
    <source>
        <dbReference type="Pfam" id="PF08399"/>
    </source>
</evidence>
<organism evidence="9 10">
    <name type="scientific">Hucho hucho</name>
    <name type="common">huchen</name>
    <dbReference type="NCBI Taxonomy" id="62062"/>
    <lineage>
        <taxon>Eukaryota</taxon>
        <taxon>Metazoa</taxon>
        <taxon>Chordata</taxon>
        <taxon>Craniata</taxon>
        <taxon>Vertebrata</taxon>
        <taxon>Euteleostomi</taxon>
        <taxon>Actinopterygii</taxon>
        <taxon>Neopterygii</taxon>
        <taxon>Teleostei</taxon>
        <taxon>Protacanthopterygii</taxon>
        <taxon>Salmoniformes</taxon>
        <taxon>Salmonidae</taxon>
        <taxon>Salmoninae</taxon>
        <taxon>Hucho</taxon>
    </lineage>
</organism>
<evidence type="ECO:0000256" key="3">
    <source>
        <dbReference type="ARBA" id="ARBA00022729"/>
    </source>
</evidence>
<name>A0A4W5P2E4_9TELE</name>
<keyword evidence="7" id="KW-0325">Glycoprotein</keyword>
<feature type="domain" description="VWA N-terminal" evidence="8">
    <location>
        <begin position="12"/>
        <end position="56"/>
    </location>
</feature>
<comment type="subcellular location">
    <subcellularLocation>
        <location evidence="1">Membrane</location>
        <topology evidence="1">Single-pass type I membrane protein</topology>
    </subcellularLocation>
</comment>
<protein>
    <recommendedName>
        <fullName evidence="8">VWA N-terminal domain-containing protein</fullName>
    </recommendedName>
</protein>
<dbReference type="GO" id="GO:0005245">
    <property type="term" value="F:voltage-gated calcium channel activity"/>
    <property type="evidence" value="ECO:0007669"/>
    <property type="project" value="TreeGrafter"/>
</dbReference>
<proteinExistence type="predicted"/>